<name>B1I2C1_DESAP</name>
<dbReference type="GO" id="GO:0003677">
    <property type="term" value="F:DNA binding"/>
    <property type="evidence" value="ECO:0007669"/>
    <property type="project" value="UniProtKB-UniRule"/>
</dbReference>
<dbReference type="OrthoDB" id="111144at2"/>
<dbReference type="EMBL" id="CP000860">
    <property type="protein sequence ID" value="ACA59044.1"/>
    <property type="molecule type" value="Genomic_DNA"/>
</dbReference>
<keyword evidence="3" id="KW-0229">DNA integration</keyword>
<dbReference type="STRING" id="477974.Daud_0498"/>
<reference evidence="10" key="1">
    <citation type="submission" date="2007-10" db="EMBL/GenBank/DDBJ databases">
        <title>Complete sequence of chromosome of Desulforudis audaxviator MP104C.</title>
        <authorList>
            <person name="Copeland A."/>
            <person name="Lucas S."/>
            <person name="Lapidus A."/>
            <person name="Barry K."/>
            <person name="Glavina del Rio T."/>
            <person name="Dalin E."/>
            <person name="Tice H."/>
            <person name="Bruce D."/>
            <person name="Pitluck S."/>
            <person name="Lowry S.R."/>
            <person name="Larimer F."/>
            <person name="Land M.L."/>
            <person name="Hauser L."/>
            <person name="Kyrpides N."/>
            <person name="Ivanova N.N."/>
            <person name="Richardson P."/>
        </authorList>
    </citation>
    <scope>NUCLEOTIDE SEQUENCE [LARGE SCALE GENOMIC DNA]</scope>
    <source>
        <strain evidence="10">MP104C</strain>
    </source>
</reference>
<dbReference type="Proteomes" id="UP000008544">
    <property type="component" value="Chromosome"/>
</dbReference>
<dbReference type="GO" id="GO:0015074">
    <property type="term" value="P:DNA integration"/>
    <property type="evidence" value="ECO:0007669"/>
    <property type="project" value="UniProtKB-KW"/>
</dbReference>
<dbReference type="Pfam" id="PF00589">
    <property type="entry name" value="Phage_integrase"/>
    <property type="match status" value="1"/>
</dbReference>
<dbReference type="eggNOG" id="COG4974">
    <property type="taxonomic scope" value="Bacteria"/>
</dbReference>
<dbReference type="InterPro" id="IPR050090">
    <property type="entry name" value="Tyrosine_recombinase_XerCD"/>
</dbReference>
<dbReference type="Gene3D" id="1.10.443.10">
    <property type="entry name" value="Intergrase catalytic core"/>
    <property type="match status" value="1"/>
</dbReference>
<dbReference type="PANTHER" id="PTHR30349:SF64">
    <property type="entry name" value="PROPHAGE INTEGRASE INTD-RELATED"/>
    <property type="match status" value="1"/>
</dbReference>
<evidence type="ECO:0000256" key="2">
    <source>
        <dbReference type="ARBA" id="ARBA00008857"/>
    </source>
</evidence>
<dbReference type="Pfam" id="PF02899">
    <property type="entry name" value="Phage_int_SAM_1"/>
    <property type="match status" value="1"/>
</dbReference>
<evidence type="ECO:0000256" key="3">
    <source>
        <dbReference type="ARBA" id="ARBA00022908"/>
    </source>
</evidence>
<dbReference type="PROSITE" id="PS51900">
    <property type="entry name" value="CB"/>
    <property type="match status" value="1"/>
</dbReference>
<gene>
    <name evidence="9" type="ordered locus">Daud_0498</name>
</gene>
<comment type="similarity">
    <text evidence="2">Belongs to the 'phage' integrase family.</text>
</comment>
<feature type="domain" description="Core-binding (CB)" evidence="8">
    <location>
        <begin position="1"/>
        <end position="87"/>
    </location>
</feature>
<dbReference type="KEGG" id="dau:Daud_0498"/>
<evidence type="ECO:0000313" key="10">
    <source>
        <dbReference type="Proteomes" id="UP000008544"/>
    </source>
</evidence>
<keyword evidence="10" id="KW-1185">Reference proteome</keyword>
<dbReference type="GO" id="GO:0006310">
    <property type="term" value="P:DNA recombination"/>
    <property type="evidence" value="ECO:0007669"/>
    <property type="project" value="UniProtKB-KW"/>
</dbReference>
<accession>B1I2C1</accession>
<keyword evidence="4 6" id="KW-0238">DNA-binding</keyword>
<evidence type="ECO:0000313" key="9">
    <source>
        <dbReference type="EMBL" id="ACA59044.1"/>
    </source>
</evidence>
<dbReference type="HOGENOM" id="CLU_707374_0_0_9"/>
<dbReference type="InterPro" id="IPR002104">
    <property type="entry name" value="Integrase_catalytic"/>
</dbReference>
<keyword evidence="5" id="KW-0233">DNA recombination</keyword>
<dbReference type="Gene3D" id="1.10.150.130">
    <property type="match status" value="1"/>
</dbReference>
<dbReference type="InterPro" id="IPR044068">
    <property type="entry name" value="CB"/>
</dbReference>
<dbReference type="RefSeq" id="WP_012301633.1">
    <property type="nucleotide sequence ID" value="NC_010424.1"/>
</dbReference>
<evidence type="ECO:0000259" key="8">
    <source>
        <dbReference type="PROSITE" id="PS51900"/>
    </source>
</evidence>
<reference evidence="9 10" key="2">
    <citation type="journal article" date="2008" name="Science">
        <title>Environmental genomics reveals a single-species ecosystem deep within Earth.</title>
        <authorList>
            <person name="Chivian D."/>
            <person name="Brodie E.L."/>
            <person name="Alm E.J."/>
            <person name="Culley D.E."/>
            <person name="Dehal P.S."/>
            <person name="Desantis T.Z."/>
            <person name="Gihring T.M."/>
            <person name="Lapidus A."/>
            <person name="Lin L.H."/>
            <person name="Lowry S.R."/>
            <person name="Moser D.P."/>
            <person name="Richardson P.M."/>
            <person name="Southam G."/>
            <person name="Wanger G."/>
            <person name="Pratt L.M."/>
            <person name="Andersen G.L."/>
            <person name="Hazen T.C."/>
            <person name="Brockman F.J."/>
            <person name="Arkin A.P."/>
            <person name="Onstott T.C."/>
        </authorList>
    </citation>
    <scope>NUCLEOTIDE SEQUENCE [LARGE SCALE GENOMIC DNA]</scope>
    <source>
        <strain evidence="9 10">MP104C</strain>
    </source>
</reference>
<evidence type="ECO:0000256" key="6">
    <source>
        <dbReference type="PROSITE-ProRule" id="PRU01248"/>
    </source>
</evidence>
<evidence type="ECO:0000256" key="1">
    <source>
        <dbReference type="ARBA" id="ARBA00003283"/>
    </source>
</evidence>
<dbReference type="SUPFAM" id="SSF56349">
    <property type="entry name" value="DNA breaking-rejoining enzymes"/>
    <property type="match status" value="1"/>
</dbReference>
<evidence type="ECO:0000256" key="4">
    <source>
        <dbReference type="ARBA" id="ARBA00023125"/>
    </source>
</evidence>
<organism evidence="9 10">
    <name type="scientific">Desulforudis audaxviator (strain MP104C)</name>
    <dbReference type="NCBI Taxonomy" id="477974"/>
    <lineage>
        <taxon>Bacteria</taxon>
        <taxon>Bacillati</taxon>
        <taxon>Bacillota</taxon>
        <taxon>Clostridia</taxon>
        <taxon>Thermoanaerobacterales</taxon>
        <taxon>Candidatus Desulforudaceae</taxon>
        <taxon>Candidatus Desulforudis</taxon>
    </lineage>
</organism>
<dbReference type="AlphaFoldDB" id="B1I2C1"/>
<feature type="domain" description="Tyr recombinase" evidence="7">
    <location>
        <begin position="109"/>
        <end position="295"/>
    </location>
</feature>
<dbReference type="InterPro" id="IPR011010">
    <property type="entry name" value="DNA_brk_join_enz"/>
</dbReference>
<sequence length="390" mass="43197">MTFEEAIEAYFEVGVVLRGMAAGTVEAYRCDFRDFSRFLESQGVGEVREITTAVVNTYLVGLRKRGLSLSTVHRRKNALSSLLGFCVQQGWVDNNPLRKVILQTKPRTVRNVVLSDMAVRTFLQSDVTYRSVDGLTVTAIKMLLVFTGLRCSEIVSADWAHVNLNSGLLTVFNSKNTARKGLPEGKDRDIPLCQTVIQALNALPYRQGPLLQTRGGLRLGVDALREIVARLSQASRLEYDHRPLTPHCFRHNLASQLVSRGYSEADVATLLGHKPGTVTQAYIHSTIERLREAVQGYDDAITAKGGTEDRAVLTSPGTGHPPSTFVRHMNVYDDAMRYWSVVAGGPVDDLFLLGFILGRRSAASTGRLCFQEVCTNPAEDPHMMRMLQVK</sequence>
<dbReference type="CDD" id="cd00397">
    <property type="entry name" value="DNA_BRE_C"/>
    <property type="match status" value="1"/>
</dbReference>
<dbReference type="PANTHER" id="PTHR30349">
    <property type="entry name" value="PHAGE INTEGRASE-RELATED"/>
    <property type="match status" value="1"/>
</dbReference>
<dbReference type="PROSITE" id="PS51898">
    <property type="entry name" value="TYR_RECOMBINASE"/>
    <property type="match status" value="1"/>
</dbReference>
<evidence type="ECO:0000259" key="7">
    <source>
        <dbReference type="PROSITE" id="PS51898"/>
    </source>
</evidence>
<dbReference type="InterPro" id="IPR013762">
    <property type="entry name" value="Integrase-like_cat_sf"/>
</dbReference>
<dbReference type="InterPro" id="IPR004107">
    <property type="entry name" value="Integrase_SAM-like_N"/>
</dbReference>
<proteinExistence type="inferred from homology"/>
<protein>
    <submittedName>
        <fullName evidence="9">Phage integrase family protein</fullName>
    </submittedName>
</protein>
<comment type="function">
    <text evidence="1">Site-specific tyrosine recombinase, which acts by catalyzing the cutting and rejoining of the recombining DNA molecules.</text>
</comment>
<evidence type="ECO:0000256" key="5">
    <source>
        <dbReference type="ARBA" id="ARBA00023172"/>
    </source>
</evidence>
<dbReference type="InterPro" id="IPR010998">
    <property type="entry name" value="Integrase_recombinase_N"/>
</dbReference>